<reference evidence="3 4" key="1">
    <citation type="submission" date="2019-07" db="EMBL/GenBank/DDBJ databases">
        <title>Novel species isolated from glacier.</title>
        <authorList>
            <person name="Liu Q."/>
            <person name="Xin Y.-H."/>
        </authorList>
    </citation>
    <scope>NUCLEOTIDE SEQUENCE [LARGE SCALE GENOMIC DNA]</scope>
    <source>
        <strain evidence="3 4">LB1R16</strain>
    </source>
</reference>
<comment type="caution">
    <text evidence="3">The sequence shown here is derived from an EMBL/GenBank/DDBJ whole genome shotgun (WGS) entry which is preliminary data.</text>
</comment>
<dbReference type="SUPFAM" id="SSF47473">
    <property type="entry name" value="EF-hand"/>
    <property type="match status" value="1"/>
</dbReference>
<feature type="region of interest" description="Disordered" evidence="1">
    <location>
        <begin position="138"/>
        <end position="159"/>
    </location>
</feature>
<dbReference type="Proteomes" id="UP000317894">
    <property type="component" value="Unassembled WGS sequence"/>
</dbReference>
<dbReference type="GO" id="GO:0016301">
    <property type="term" value="F:kinase activity"/>
    <property type="evidence" value="ECO:0007669"/>
    <property type="project" value="UniProtKB-KW"/>
</dbReference>
<evidence type="ECO:0000256" key="1">
    <source>
        <dbReference type="SAM" id="MobiDB-lite"/>
    </source>
</evidence>
<organism evidence="3 4">
    <name type="scientific">Glacieibacterium frigidum</name>
    <dbReference type="NCBI Taxonomy" id="2593303"/>
    <lineage>
        <taxon>Bacteria</taxon>
        <taxon>Pseudomonadati</taxon>
        <taxon>Pseudomonadota</taxon>
        <taxon>Alphaproteobacteria</taxon>
        <taxon>Sphingomonadales</taxon>
        <taxon>Sphingosinicellaceae</taxon>
        <taxon>Glacieibacterium</taxon>
    </lineage>
</organism>
<dbReference type="InterPro" id="IPR002048">
    <property type="entry name" value="EF_hand_dom"/>
</dbReference>
<proteinExistence type="predicted"/>
<gene>
    <name evidence="3" type="ORF">FMM06_09920</name>
</gene>
<evidence type="ECO:0000313" key="3">
    <source>
        <dbReference type="EMBL" id="TRW14047.1"/>
    </source>
</evidence>
<keyword evidence="3" id="KW-0808">Transferase</keyword>
<sequence>MQRWLAVGVAVILLVAGGYFWTRGSAPRGAALAAAPVAGEALPVPSDDPLVAPVSDVTPADREARRFNRYDKDKDGAVTRDEYLASRRKAYARLDLDGNGSLSFDEYAAKATKKFNTADLDRDKQLASAEFATTAVKRRARAACPPETTREETPREDEG</sequence>
<dbReference type="Gene3D" id="1.10.238.10">
    <property type="entry name" value="EF-hand"/>
    <property type="match status" value="1"/>
</dbReference>
<dbReference type="GO" id="GO:0005509">
    <property type="term" value="F:calcium ion binding"/>
    <property type="evidence" value="ECO:0007669"/>
    <property type="project" value="InterPro"/>
</dbReference>
<evidence type="ECO:0000259" key="2">
    <source>
        <dbReference type="PROSITE" id="PS50222"/>
    </source>
</evidence>
<dbReference type="OrthoDB" id="7391686at2"/>
<feature type="domain" description="EF-hand" evidence="2">
    <location>
        <begin position="58"/>
        <end position="93"/>
    </location>
</feature>
<protein>
    <submittedName>
        <fullName evidence="3">Histidine kinase</fullName>
    </submittedName>
</protein>
<dbReference type="PROSITE" id="PS00018">
    <property type="entry name" value="EF_HAND_1"/>
    <property type="match status" value="2"/>
</dbReference>
<dbReference type="AlphaFoldDB" id="A0A552U752"/>
<dbReference type="InterPro" id="IPR018247">
    <property type="entry name" value="EF_Hand_1_Ca_BS"/>
</dbReference>
<dbReference type="Pfam" id="PF13202">
    <property type="entry name" value="EF-hand_5"/>
    <property type="match status" value="2"/>
</dbReference>
<dbReference type="PROSITE" id="PS50222">
    <property type="entry name" value="EF_HAND_2"/>
    <property type="match status" value="1"/>
</dbReference>
<dbReference type="RefSeq" id="WP_144237253.1">
    <property type="nucleotide sequence ID" value="NZ_VJWA01000002.1"/>
</dbReference>
<evidence type="ECO:0000313" key="4">
    <source>
        <dbReference type="Proteomes" id="UP000317894"/>
    </source>
</evidence>
<dbReference type="EMBL" id="VJWA01000002">
    <property type="protein sequence ID" value="TRW14047.1"/>
    <property type="molecule type" value="Genomic_DNA"/>
</dbReference>
<name>A0A552U752_9SPHN</name>
<accession>A0A552U752</accession>
<dbReference type="InterPro" id="IPR011992">
    <property type="entry name" value="EF-hand-dom_pair"/>
</dbReference>
<keyword evidence="3" id="KW-0418">Kinase</keyword>
<keyword evidence="4" id="KW-1185">Reference proteome</keyword>